<gene>
    <name evidence="1" type="ORF">CDAR_35711</name>
</gene>
<sequence>MGFDNRLQLSPSAASAADMRRESTELELIGLVPHQSGSFTRSFTPVDSTLVEDWPKIVLVQVNISVLEVLGQPVIRGEIRKRLCIIPIMVVKSAIYGFE</sequence>
<protein>
    <submittedName>
        <fullName evidence="1">Uncharacterized protein</fullName>
    </submittedName>
</protein>
<dbReference type="Proteomes" id="UP001054837">
    <property type="component" value="Unassembled WGS sequence"/>
</dbReference>
<keyword evidence="2" id="KW-1185">Reference proteome</keyword>
<accession>A0AAV4VDZ0</accession>
<proteinExistence type="predicted"/>
<evidence type="ECO:0000313" key="1">
    <source>
        <dbReference type="EMBL" id="GIY67695.1"/>
    </source>
</evidence>
<name>A0AAV4VDZ0_9ARAC</name>
<dbReference type="EMBL" id="BPLQ01012768">
    <property type="protein sequence ID" value="GIY67695.1"/>
    <property type="molecule type" value="Genomic_DNA"/>
</dbReference>
<organism evidence="1 2">
    <name type="scientific">Caerostris darwini</name>
    <dbReference type="NCBI Taxonomy" id="1538125"/>
    <lineage>
        <taxon>Eukaryota</taxon>
        <taxon>Metazoa</taxon>
        <taxon>Ecdysozoa</taxon>
        <taxon>Arthropoda</taxon>
        <taxon>Chelicerata</taxon>
        <taxon>Arachnida</taxon>
        <taxon>Araneae</taxon>
        <taxon>Araneomorphae</taxon>
        <taxon>Entelegynae</taxon>
        <taxon>Araneoidea</taxon>
        <taxon>Araneidae</taxon>
        <taxon>Caerostris</taxon>
    </lineage>
</organism>
<dbReference type="AlphaFoldDB" id="A0AAV4VDZ0"/>
<comment type="caution">
    <text evidence="1">The sequence shown here is derived from an EMBL/GenBank/DDBJ whole genome shotgun (WGS) entry which is preliminary data.</text>
</comment>
<evidence type="ECO:0000313" key="2">
    <source>
        <dbReference type="Proteomes" id="UP001054837"/>
    </source>
</evidence>
<reference evidence="1 2" key="1">
    <citation type="submission" date="2021-06" db="EMBL/GenBank/DDBJ databases">
        <title>Caerostris darwini draft genome.</title>
        <authorList>
            <person name="Kono N."/>
            <person name="Arakawa K."/>
        </authorList>
    </citation>
    <scope>NUCLEOTIDE SEQUENCE [LARGE SCALE GENOMIC DNA]</scope>
</reference>